<dbReference type="NCBIfam" id="TIGR03696">
    <property type="entry name" value="Rhs_assc_core"/>
    <property type="match status" value="1"/>
</dbReference>
<dbReference type="GeneID" id="76215665"/>
<dbReference type="Gene3D" id="2.180.10.10">
    <property type="entry name" value="RHS repeat-associated core"/>
    <property type="match status" value="1"/>
</dbReference>
<organism evidence="1 2">
    <name type="scientific">Pseudomonas mediterranea</name>
    <dbReference type="NCBI Taxonomy" id="183795"/>
    <lineage>
        <taxon>Bacteria</taxon>
        <taxon>Pseudomonadati</taxon>
        <taxon>Pseudomonadota</taxon>
        <taxon>Gammaproteobacteria</taxon>
        <taxon>Pseudomonadales</taxon>
        <taxon>Pseudomonadaceae</taxon>
        <taxon>Pseudomonas</taxon>
    </lineage>
</organism>
<dbReference type="PANTHER" id="PTHR32305:SF15">
    <property type="entry name" value="PROTEIN RHSA-RELATED"/>
    <property type="match status" value="1"/>
</dbReference>
<dbReference type="Proteomes" id="UP000183772">
    <property type="component" value="Chromosome I"/>
</dbReference>
<sequence length="944" mass="105273">MNPRLHRKTPTINAVDNRGLPVRQVAYCRRHTDELAQARITRQAFDVAGRLVAQWDPRFSSDAPQANLTTVYSLSGKPLRVDSVDAGWRLNLPGDAGQILRCWDQRGHRWRTLYDDQLRPTEIHEQGPQEGQRRLECLRYGDSSPAAAAHNLCGALTRHDDGAGSLFISDYGLCGKPLGQVRRFLVDDASSHWPADERDRDGLLEPGNGYATNWRYDALAALIQQSDATGHQQRYAFDIAGQLKSVSLQIKGTGPEKTLMSDLVYNASGQVESQTAGNGVISRAVYDPANGRLISLTASVSGSTLQDLRYRYDAVGNLTQMEDKAQPVQFGSNQRVDAISTFNYDSLYQLITATGREAAGQTGNPSLPAFGRVPFDARQLFKFTEHYEYDAGGNLIELRHVRDRNHYTRRYNLSATSNRLLSWNTGDSAPAVAVAFDDNGNQQGLGPGQELEWNSRNQLAKVTWVRREDGPDDSERYCYDSNGLRVRKIQTTRAATVTHTRDVRYLPGLEVHSRHNERLEVITVQAGRCSVRYLHWTEGRPAGIAANPFRYSLDDHLGSSTVELDDEGRLISQENYLPYGGTAWAASRSAVEADYRTLRYSGKERDASGLYYYGQRYYAPWLQRWISPDPAGAIDGLNLYCMVGNNPLRYTDPNGHDKEDVNLKQEIAVYPNILSAINNRVSTLNYQLYNSMRTKDITKRVFQAYGYNAFKNLASLGAGALAAPAGLVGSWAAMSGIAVGIDTLAGKVDATRHLPASVYPQVSRLDPEEIEHEGRTAFYDLNAKSRKAIKDLDPRNTTGQKKLSLMMTSFILTKVLRIPGAWIANFEASTQATKTSNGIPGQKIQRLDNALLELDKHLEHDAKAIDAAFDTLGVEEFYTHGAKGLLDRTLDRMSNTTGTASARTVRRTEIQQQIRVTRANIQHGRELLFRLNQYNQSRGRYAIV</sequence>
<dbReference type="InterPro" id="IPR031325">
    <property type="entry name" value="RHS_repeat"/>
</dbReference>
<protein>
    <submittedName>
        <fullName evidence="1">Insecticidal toxin complex protein TccC</fullName>
    </submittedName>
</protein>
<name>A0AAX2DJU3_9PSED</name>
<dbReference type="AlphaFoldDB" id="A0AAX2DJU3"/>
<keyword evidence="2" id="KW-1185">Reference proteome</keyword>
<accession>A0AAX2DJU3</accession>
<dbReference type="InterPro" id="IPR050708">
    <property type="entry name" value="T6SS_VgrG/RHS"/>
</dbReference>
<dbReference type="RefSeq" id="WP_081993194.1">
    <property type="nucleotide sequence ID" value="NZ_LT629790.1"/>
</dbReference>
<dbReference type="InterPro" id="IPR022385">
    <property type="entry name" value="Rhs_assc_core"/>
</dbReference>
<dbReference type="Pfam" id="PF05593">
    <property type="entry name" value="RHS_repeat"/>
    <property type="match status" value="1"/>
</dbReference>
<gene>
    <name evidence="1" type="ORF">SAMN05216476_5728</name>
</gene>
<reference evidence="1 2" key="1">
    <citation type="submission" date="2016-10" db="EMBL/GenBank/DDBJ databases">
        <authorList>
            <person name="Varghese N."/>
            <person name="Submissions S."/>
        </authorList>
    </citation>
    <scope>NUCLEOTIDE SEQUENCE [LARGE SCALE GENOMIC DNA]</scope>
    <source>
        <strain evidence="1 2">DSM 16733</strain>
    </source>
</reference>
<evidence type="ECO:0000313" key="1">
    <source>
        <dbReference type="EMBL" id="SDU76587.1"/>
    </source>
</evidence>
<evidence type="ECO:0000313" key="2">
    <source>
        <dbReference type="Proteomes" id="UP000183772"/>
    </source>
</evidence>
<dbReference type="EMBL" id="LT629790">
    <property type="protein sequence ID" value="SDU76587.1"/>
    <property type="molecule type" value="Genomic_DNA"/>
</dbReference>
<dbReference type="PANTHER" id="PTHR32305">
    <property type="match status" value="1"/>
</dbReference>
<proteinExistence type="predicted"/>